<dbReference type="FunFam" id="3.40.309.10:FF:000004">
    <property type="entry name" value="Succinate-semialdehyde dehydrogenase I"/>
    <property type="match status" value="1"/>
</dbReference>
<dbReference type="CDD" id="cd07103">
    <property type="entry name" value="ALDH_F5_SSADH_GabD"/>
    <property type="match status" value="1"/>
</dbReference>
<dbReference type="PROSITE" id="PS00687">
    <property type="entry name" value="ALDEHYDE_DEHYDR_GLU"/>
    <property type="match status" value="1"/>
</dbReference>
<evidence type="ECO:0000313" key="6">
    <source>
        <dbReference type="EMBL" id="SIS98855.1"/>
    </source>
</evidence>
<dbReference type="InterPro" id="IPR015590">
    <property type="entry name" value="Aldehyde_DH_dom"/>
</dbReference>
<reference evidence="6 7" key="1">
    <citation type="submission" date="2017-01" db="EMBL/GenBank/DDBJ databases">
        <authorList>
            <person name="Mah S.A."/>
            <person name="Swanson W.J."/>
            <person name="Moy G.W."/>
            <person name="Vacquier V.D."/>
        </authorList>
    </citation>
    <scope>NUCLEOTIDE SEQUENCE [LARGE SCALE GENOMIC DNA]</scope>
    <source>
        <strain evidence="6 7">DSM 11589</strain>
    </source>
</reference>
<dbReference type="SUPFAM" id="SSF53720">
    <property type="entry name" value="ALDH-like"/>
    <property type="match status" value="1"/>
</dbReference>
<feature type="domain" description="Aldehyde dehydrogenase" evidence="5">
    <location>
        <begin position="20"/>
        <end position="481"/>
    </location>
</feature>
<evidence type="ECO:0000256" key="3">
    <source>
        <dbReference type="PROSITE-ProRule" id="PRU10007"/>
    </source>
</evidence>
<evidence type="ECO:0000256" key="2">
    <source>
        <dbReference type="ARBA" id="ARBA00023002"/>
    </source>
</evidence>
<evidence type="ECO:0000256" key="4">
    <source>
        <dbReference type="RuleBase" id="RU003345"/>
    </source>
</evidence>
<name>A0A1N7NKD2_9PROT</name>
<keyword evidence="2 4" id="KW-0560">Oxidoreductase</keyword>
<dbReference type="Pfam" id="PF00171">
    <property type="entry name" value="Aldedh"/>
    <property type="match status" value="1"/>
</dbReference>
<dbReference type="InterPro" id="IPR016163">
    <property type="entry name" value="Ald_DH_C"/>
</dbReference>
<dbReference type="InterPro" id="IPR016162">
    <property type="entry name" value="Ald_DH_N"/>
</dbReference>
<feature type="active site" evidence="3">
    <location>
        <position position="259"/>
    </location>
</feature>
<keyword evidence="7" id="KW-1185">Reference proteome</keyword>
<dbReference type="InterPro" id="IPR010102">
    <property type="entry name" value="Succ_semiAld_DH"/>
</dbReference>
<dbReference type="GO" id="GO:0009450">
    <property type="term" value="P:gamma-aminobutyric acid catabolic process"/>
    <property type="evidence" value="ECO:0007669"/>
    <property type="project" value="InterPro"/>
</dbReference>
<dbReference type="AlphaFoldDB" id="A0A1N7NKD2"/>
<accession>A0A1N7NKD2</accession>
<dbReference type="PANTHER" id="PTHR43353:SF5">
    <property type="entry name" value="SUCCINATE-SEMIALDEHYDE DEHYDROGENASE, MITOCHONDRIAL"/>
    <property type="match status" value="1"/>
</dbReference>
<comment type="similarity">
    <text evidence="1 4">Belongs to the aldehyde dehydrogenase family.</text>
</comment>
<organism evidence="6 7">
    <name type="scientific">Insolitispirillum peregrinum</name>
    <dbReference type="NCBI Taxonomy" id="80876"/>
    <lineage>
        <taxon>Bacteria</taxon>
        <taxon>Pseudomonadati</taxon>
        <taxon>Pseudomonadota</taxon>
        <taxon>Alphaproteobacteria</taxon>
        <taxon>Rhodospirillales</taxon>
        <taxon>Novispirillaceae</taxon>
        <taxon>Insolitispirillum</taxon>
    </lineage>
</organism>
<dbReference type="PROSITE" id="PS00070">
    <property type="entry name" value="ALDEHYDE_DEHYDR_CYS"/>
    <property type="match status" value="1"/>
</dbReference>
<dbReference type="Gene3D" id="3.40.309.10">
    <property type="entry name" value="Aldehyde Dehydrogenase, Chain A, domain 2"/>
    <property type="match status" value="1"/>
</dbReference>
<dbReference type="NCBIfam" id="TIGR01780">
    <property type="entry name" value="SSADH"/>
    <property type="match status" value="1"/>
</dbReference>
<dbReference type="InterPro" id="IPR050740">
    <property type="entry name" value="Aldehyde_DH_Superfamily"/>
</dbReference>
<dbReference type="Proteomes" id="UP000185678">
    <property type="component" value="Unassembled WGS sequence"/>
</dbReference>
<dbReference type="GO" id="GO:0005829">
    <property type="term" value="C:cytosol"/>
    <property type="evidence" value="ECO:0007669"/>
    <property type="project" value="TreeGrafter"/>
</dbReference>
<dbReference type="Gene3D" id="3.40.605.10">
    <property type="entry name" value="Aldehyde Dehydrogenase, Chain A, domain 1"/>
    <property type="match status" value="1"/>
</dbReference>
<dbReference type="RefSeq" id="WP_076401111.1">
    <property type="nucleotide sequence ID" value="NZ_FTOA01000005.1"/>
</dbReference>
<dbReference type="InterPro" id="IPR016161">
    <property type="entry name" value="Ald_DH/histidinol_DH"/>
</dbReference>
<dbReference type="STRING" id="80876.SAMN05421779_105191"/>
<dbReference type="InterPro" id="IPR016160">
    <property type="entry name" value="Ald_DH_CS_CYS"/>
</dbReference>
<dbReference type="OrthoDB" id="9772584at2"/>
<evidence type="ECO:0000259" key="5">
    <source>
        <dbReference type="Pfam" id="PF00171"/>
    </source>
</evidence>
<gene>
    <name evidence="6" type="ORF">SAMN05421779_105191</name>
</gene>
<dbReference type="InterPro" id="IPR029510">
    <property type="entry name" value="Ald_DH_CS_GLU"/>
</dbReference>
<dbReference type="PANTHER" id="PTHR43353">
    <property type="entry name" value="SUCCINATE-SEMIALDEHYDE DEHYDROGENASE, MITOCHONDRIAL"/>
    <property type="match status" value="1"/>
</dbReference>
<evidence type="ECO:0000313" key="7">
    <source>
        <dbReference type="Proteomes" id="UP000185678"/>
    </source>
</evidence>
<proteinExistence type="inferred from homology"/>
<dbReference type="GO" id="GO:0004777">
    <property type="term" value="F:succinate-semialdehyde dehydrogenase (NAD+) activity"/>
    <property type="evidence" value="ECO:0007669"/>
    <property type="project" value="TreeGrafter"/>
</dbReference>
<evidence type="ECO:0000256" key="1">
    <source>
        <dbReference type="ARBA" id="ARBA00009986"/>
    </source>
</evidence>
<sequence>MDFLKDRSLLHTDGYINGAWSAAASGKTFAVTNPATGAHIADVADMNDSDTRRAIEAANAAFPAWRKKTAKERGAILRKWFDLIIANGEDLAQLMTAEQGKPLTESRGEVVYSASFVEWFAEEAKRVYGDTVPTHKADARLVVVREPIGVVAAITPWNFPLGMITRKCAPALAAGCPVVVKPAEDTPLSALALVELAERAGFPAGVFNVVTCSKPHAIAVGGELTSNPIVRKVSFTGSTPVGKLLMAQCATTVKKVSLELGGNAPFIVFNDADLDAAVVGAMASKYRNAGQTCVCANRIMVQSGVYDAFAAKLAEAVAKLKVGNGIGDGVNQGPLINAAAIDKVERLVNDATSKGAKAIIGGKRHELGGQFFEPTILTGVTRDMACFAEEIFGPVAPLFRFETEEEAIQMANDTPFGLAAYFYARDIGRVWRVAEGLEYGMVGINEGLISNEVAPFGGVKESGLGREGSKYGMDDFTELKYLCMGGLST</sequence>
<dbReference type="FunFam" id="3.40.605.10:FF:000005">
    <property type="entry name" value="Succinate-semialdehyde dehydrogenase I"/>
    <property type="match status" value="1"/>
</dbReference>
<dbReference type="EMBL" id="FTOA01000005">
    <property type="protein sequence ID" value="SIS98855.1"/>
    <property type="molecule type" value="Genomic_DNA"/>
</dbReference>
<protein>
    <submittedName>
        <fullName evidence="6">Succinate-semialdehyde dehydrogenase / glutarate-semialdehyde dehydrogenase</fullName>
    </submittedName>
</protein>